<gene>
    <name evidence="2" type="ORF">ALO79_01731</name>
</gene>
<name>A0A0P9SF10_PSESX</name>
<feature type="transmembrane region" description="Helical" evidence="1">
    <location>
        <begin position="49"/>
        <end position="72"/>
    </location>
</feature>
<sequence length="241" mass="26030">MSEGNKPISVALSIVAILGPVLYMLYAFYESGRLGYFRAPIEFMQLASFGVMPVIEAVHPGIIFTAIIWTFFGGMRYRTGAGQLASVFAVIGYCFLAISALSIDERYTFGFGIAGGCAFLIALLIPTSVPELGNEEDPIPPLPVPAANKYSDSIQKWIFILAAVAVFIGGNIAAGSKKAKQQDEYWIVKNEVVLGFYGDMVLLGELNGKQVGPSFKIAETKSLDVQMRRVKTGPLVPFSAP</sequence>
<feature type="transmembrane region" description="Helical" evidence="1">
    <location>
        <begin position="7"/>
        <end position="29"/>
    </location>
</feature>
<keyword evidence="1" id="KW-0472">Membrane</keyword>
<dbReference type="PATRIC" id="fig|264450.4.peg.2089"/>
<feature type="transmembrane region" description="Helical" evidence="1">
    <location>
        <begin position="84"/>
        <end position="101"/>
    </location>
</feature>
<comment type="caution">
    <text evidence="2">The sequence shown here is derived from an EMBL/GenBank/DDBJ whole genome shotgun (WGS) entry which is preliminary data.</text>
</comment>
<proteinExistence type="predicted"/>
<evidence type="ECO:0000313" key="2">
    <source>
        <dbReference type="EMBL" id="KPW97079.1"/>
    </source>
</evidence>
<dbReference type="EMBL" id="LJQD01000191">
    <property type="protein sequence ID" value="KPW97079.1"/>
    <property type="molecule type" value="Genomic_DNA"/>
</dbReference>
<evidence type="ECO:0000313" key="3">
    <source>
        <dbReference type="Proteomes" id="UP000050381"/>
    </source>
</evidence>
<accession>A0A0P9SF10</accession>
<feature type="transmembrane region" description="Helical" evidence="1">
    <location>
        <begin position="157"/>
        <end position="174"/>
    </location>
</feature>
<dbReference type="RefSeq" id="WP_057431519.1">
    <property type="nucleotide sequence ID" value="NZ_LIIH01000126.1"/>
</dbReference>
<feature type="transmembrane region" description="Helical" evidence="1">
    <location>
        <begin position="107"/>
        <end position="125"/>
    </location>
</feature>
<organism evidence="2 3">
    <name type="scientific">Pseudomonas syringae pv. castaneae</name>
    <dbReference type="NCBI Taxonomy" id="264450"/>
    <lineage>
        <taxon>Bacteria</taxon>
        <taxon>Pseudomonadati</taxon>
        <taxon>Pseudomonadota</taxon>
        <taxon>Gammaproteobacteria</taxon>
        <taxon>Pseudomonadales</taxon>
        <taxon>Pseudomonadaceae</taxon>
        <taxon>Pseudomonas</taxon>
        <taxon>Pseudomonas syringae</taxon>
    </lineage>
</organism>
<protein>
    <submittedName>
        <fullName evidence="2">Uncharacterized protein</fullName>
    </submittedName>
</protein>
<keyword evidence="1" id="KW-1133">Transmembrane helix</keyword>
<dbReference type="AlphaFoldDB" id="A0A0P9SF10"/>
<reference evidence="2 3" key="1">
    <citation type="submission" date="2015-09" db="EMBL/GenBank/DDBJ databases">
        <title>Genome announcement of multiple Pseudomonas syringae strains.</title>
        <authorList>
            <person name="Thakur S."/>
            <person name="Wang P.W."/>
            <person name="Gong Y."/>
            <person name="Weir B.S."/>
            <person name="Guttman D.S."/>
        </authorList>
    </citation>
    <scope>NUCLEOTIDE SEQUENCE [LARGE SCALE GENOMIC DNA]</scope>
    <source>
        <strain evidence="2 3">ICMP9419</strain>
    </source>
</reference>
<evidence type="ECO:0000256" key="1">
    <source>
        <dbReference type="SAM" id="Phobius"/>
    </source>
</evidence>
<keyword evidence="1" id="KW-0812">Transmembrane</keyword>
<dbReference type="Proteomes" id="UP000050381">
    <property type="component" value="Unassembled WGS sequence"/>
</dbReference>